<dbReference type="Proteomes" id="UP001160483">
    <property type="component" value="Unassembled WGS sequence"/>
</dbReference>
<evidence type="ECO:0000313" key="3">
    <source>
        <dbReference type="Proteomes" id="UP001160483"/>
    </source>
</evidence>
<feature type="compositionally biased region" description="Polar residues" evidence="1">
    <location>
        <begin position="170"/>
        <end position="180"/>
    </location>
</feature>
<sequence length="240" mass="26231">MTFTNRCPTDITLYTRLASVYTDNSEVIASGASITKMIGKGYEGHFRNGTDDAATLVEVSTVGEMDIIWYDIGIIPSQLKPDFKFCKSHEECKQNSESGKGFNTPVKITPKLNTNGKNCRELLCLADGCEDAYNFPQDDTKTHSSKSRRRVRCRPPPPEAKVMSVDALNSPVQQTEVASDSSDKIKDEVKSETTAAQPFGAKTSEKEVTGAETLEKEVTGAETPKKEVTPAVATDSKYCV</sequence>
<evidence type="ECO:0000313" key="2">
    <source>
        <dbReference type="EMBL" id="CAH0473771.1"/>
    </source>
</evidence>
<comment type="caution">
    <text evidence="2">The sequence shown here is derived from an EMBL/GenBank/DDBJ whole genome shotgun (WGS) entry which is preliminary data.</text>
</comment>
<dbReference type="Gene3D" id="2.60.110.10">
    <property type="entry name" value="Thaumatin"/>
    <property type="match status" value="1"/>
</dbReference>
<name>A0AAU9L0V5_9STRA</name>
<dbReference type="AlphaFoldDB" id="A0AAU9L0V5"/>
<evidence type="ECO:0008006" key="4">
    <source>
        <dbReference type="Google" id="ProtNLM"/>
    </source>
</evidence>
<gene>
    <name evidence="2" type="ORF">PBS003_LOCUS647</name>
</gene>
<reference evidence="2" key="1">
    <citation type="submission" date="2021-11" db="EMBL/GenBank/DDBJ databases">
        <authorList>
            <person name="Islam A."/>
            <person name="Islam S."/>
            <person name="Flora M.S."/>
            <person name="Rahman M."/>
            <person name="Ziaur R.M."/>
            <person name="Epstein J.H."/>
            <person name="Hassan M."/>
            <person name="Klassen M."/>
            <person name="Woodard K."/>
            <person name="Webb A."/>
            <person name="Webby R.J."/>
            <person name="El Zowalaty M.E."/>
        </authorList>
    </citation>
    <scope>NUCLEOTIDE SEQUENCE</scope>
    <source>
        <strain evidence="2">Pbs3</strain>
    </source>
</reference>
<evidence type="ECO:0000256" key="1">
    <source>
        <dbReference type="SAM" id="MobiDB-lite"/>
    </source>
</evidence>
<organism evidence="2 3">
    <name type="scientific">Peronospora belbahrii</name>
    <dbReference type="NCBI Taxonomy" id="622444"/>
    <lineage>
        <taxon>Eukaryota</taxon>
        <taxon>Sar</taxon>
        <taxon>Stramenopiles</taxon>
        <taxon>Oomycota</taxon>
        <taxon>Peronosporomycetes</taxon>
        <taxon>Peronosporales</taxon>
        <taxon>Peronosporaceae</taxon>
        <taxon>Peronospora</taxon>
    </lineage>
</organism>
<feature type="compositionally biased region" description="Basic and acidic residues" evidence="1">
    <location>
        <begin position="203"/>
        <end position="228"/>
    </location>
</feature>
<dbReference type="PANTHER" id="PTHR31737:SF2">
    <property type="entry name" value="PROTEIN TOS1"/>
    <property type="match status" value="1"/>
</dbReference>
<protein>
    <recommendedName>
        <fullName evidence="4">Pectate lyase</fullName>
    </recommendedName>
</protein>
<accession>A0AAU9L0V5</accession>
<feature type="compositionally biased region" description="Basic residues" evidence="1">
    <location>
        <begin position="143"/>
        <end position="153"/>
    </location>
</feature>
<dbReference type="PANTHER" id="PTHR31737">
    <property type="entry name" value="PROTEIN TOS1"/>
    <property type="match status" value="1"/>
</dbReference>
<dbReference type="InterPro" id="IPR037176">
    <property type="entry name" value="Osmotin/thaumatin-like_sf"/>
</dbReference>
<feature type="compositionally biased region" description="Basic and acidic residues" evidence="1">
    <location>
        <begin position="181"/>
        <end position="191"/>
    </location>
</feature>
<dbReference type="EMBL" id="CAKKTJ010000086">
    <property type="protein sequence ID" value="CAH0473771.1"/>
    <property type="molecule type" value="Genomic_DNA"/>
</dbReference>
<dbReference type="SUPFAM" id="SSF49870">
    <property type="entry name" value="Osmotin, thaumatin-like protein"/>
    <property type="match status" value="1"/>
</dbReference>
<proteinExistence type="predicted"/>
<feature type="region of interest" description="Disordered" evidence="1">
    <location>
        <begin position="137"/>
        <end position="240"/>
    </location>
</feature>